<protein>
    <submittedName>
        <fullName evidence="2">Pfs domain</fullName>
    </submittedName>
</protein>
<feature type="region of interest" description="Disordered" evidence="1">
    <location>
        <begin position="877"/>
        <end position="897"/>
    </location>
</feature>
<evidence type="ECO:0000313" key="2">
    <source>
        <dbReference type="EMBL" id="RGP81018.1"/>
    </source>
</evidence>
<dbReference type="OrthoDB" id="1577640at2759"/>
<dbReference type="Proteomes" id="UP000266234">
    <property type="component" value="Unassembled WGS sequence"/>
</dbReference>
<sequence length="971" mass="108776">MKPTEDEKRKTRDTKVSKSTLTTPEVQPLPVNYSSMSTLSSHTLPDSNPLQNAAGPFGDLLFSLIRKESWFESATLFHMQHFIYNSLFTALCGQRVSNPITINTKTSSPSYSPTKSQETEFYSEVANYIAYKLLDKHTGKGYPRQEKEDNSMKQPVAHNEAFPANTLRAIQHLCIFSEAGLNVMHDGRSEDAHDMVFRDRWFSLFCCALHDILYYEKSPILGYIRRTVLDSIAEFREWDGRMYSRSGPTIHAIFIDTDWRPLEFLDDQFGHQPPPLASIITYTGFVHDAFAATCSDYAEAFWPSTGAFFLRALQKAIDRRGTIMLSDTVVSGDERHELRLGMQFSSEGCLWIKATSSEDILVEVAQQTVWICSALRVASEDDTSQLYHCDGEISNGEGFCNFRVLCELKPSRPELYSCWQNIVAPTAVLCQHFPIPRRQDEMGLEVPLEMLCDMIGVRHAVEFEGGIVMKSVDSMLVPIGYKDNIVQWHFVSTNDDDQRFTYQDGINKCPNRALTDTVTLKMLQSARAIVGWCRNARKIIGREDATYNNIDYSTTRPFSSVLNFSGGSVGFQQFGAAQLNFTLGPKDTRVVFQRSGNFGRVLRWADMSHILLQDTEEKRAWLLNADDVILHIIQKRLHIKQQSSQEIDRVLSLLKYTNTAFETLSNNENWQASSSSETVGAMVAEIWSILEMLLDQVNLLKKTPDRNVTIPFQKEIVGFEFMSIVDERSPLETKQYTAKSTSGGWTRLIKDTGTLVLFAKGFQDLIKPESNSSDGYLTWQSLPKGEDYLGTTVPILMDLYTMAGNKSDLQHLTSSGLYWRPGNTVFEHCLEPESCVCTCNRLQDISHSDSQPCRAPKLEANGGVIFGKSSSYRASIHSSGTASGKKTNSESSGQTKGQSMFFHRNAPFSSTAADLDQGQSLPSPIAESSVIERPENNFSGGGSTDGESLSEIEEVTNLSISRKAPQAVIGN</sequence>
<dbReference type="EMBL" id="PXOG01000016">
    <property type="protein sequence ID" value="RGP81018.1"/>
    <property type="molecule type" value="Genomic_DNA"/>
</dbReference>
<comment type="caution">
    <text evidence="2">The sequence shown here is derived from an EMBL/GenBank/DDBJ whole genome shotgun (WGS) entry which is preliminary data.</text>
</comment>
<organism evidence="2 3">
    <name type="scientific">Fusarium longipes</name>
    <dbReference type="NCBI Taxonomy" id="694270"/>
    <lineage>
        <taxon>Eukaryota</taxon>
        <taxon>Fungi</taxon>
        <taxon>Dikarya</taxon>
        <taxon>Ascomycota</taxon>
        <taxon>Pezizomycotina</taxon>
        <taxon>Sordariomycetes</taxon>
        <taxon>Hypocreomycetidae</taxon>
        <taxon>Hypocreales</taxon>
        <taxon>Nectriaceae</taxon>
        <taxon>Fusarium</taxon>
    </lineage>
</organism>
<reference evidence="2 3" key="1">
    <citation type="journal article" date="2018" name="PLoS Pathog.">
        <title>Evolution of structural diversity of trichothecenes, a family of toxins produced by plant pathogenic and entomopathogenic fungi.</title>
        <authorList>
            <person name="Proctor R.H."/>
            <person name="McCormick S.P."/>
            <person name="Kim H.S."/>
            <person name="Cardoza R.E."/>
            <person name="Stanley A.M."/>
            <person name="Lindo L."/>
            <person name="Kelly A."/>
            <person name="Brown D.W."/>
            <person name="Lee T."/>
            <person name="Vaughan M.M."/>
            <person name="Alexander N.J."/>
            <person name="Busman M."/>
            <person name="Gutierrez S."/>
        </authorList>
    </citation>
    <scope>NUCLEOTIDE SEQUENCE [LARGE SCALE GENOMIC DNA]</scope>
    <source>
        <strain evidence="2 3">NRRL 20695</strain>
    </source>
</reference>
<evidence type="ECO:0000256" key="1">
    <source>
        <dbReference type="SAM" id="MobiDB-lite"/>
    </source>
</evidence>
<gene>
    <name evidence="2" type="ORF">FLONG3_807</name>
</gene>
<feature type="compositionally biased region" description="Basic and acidic residues" evidence="1">
    <location>
        <begin position="1"/>
        <end position="16"/>
    </location>
</feature>
<name>A0A395T8H4_9HYPO</name>
<dbReference type="STRING" id="694270.A0A395T8H4"/>
<dbReference type="AlphaFoldDB" id="A0A395T8H4"/>
<evidence type="ECO:0000313" key="3">
    <source>
        <dbReference type="Proteomes" id="UP000266234"/>
    </source>
</evidence>
<feature type="region of interest" description="Disordered" evidence="1">
    <location>
        <begin position="927"/>
        <end position="950"/>
    </location>
</feature>
<feature type="region of interest" description="Disordered" evidence="1">
    <location>
        <begin position="1"/>
        <end position="32"/>
    </location>
</feature>
<keyword evidence="3" id="KW-1185">Reference proteome</keyword>
<proteinExistence type="predicted"/>
<accession>A0A395T8H4</accession>